<dbReference type="Proteomes" id="UP001152797">
    <property type="component" value="Unassembled WGS sequence"/>
</dbReference>
<protein>
    <submittedName>
        <fullName evidence="1">Uncharacterized protein</fullName>
    </submittedName>
</protein>
<sequence>MRCRRLCQRTPAGKLQVDPAIAEQWRAGGEQREALEMALLESLSRFGTARSNYKRIKNDFVQKTKLIRERLESRTEEILGGWYTEEALRKSGKYSNTSVKAIIKYCKKFPESLCRHWQYDEKKMEYYVIYE</sequence>
<dbReference type="OrthoDB" id="419284at2759"/>
<keyword evidence="3" id="KW-1185">Reference proteome</keyword>
<evidence type="ECO:0000313" key="1">
    <source>
        <dbReference type="EMBL" id="CAI4007534.1"/>
    </source>
</evidence>
<reference evidence="1" key="1">
    <citation type="submission" date="2022-10" db="EMBL/GenBank/DDBJ databases">
        <authorList>
            <person name="Chen Y."/>
            <person name="Dougan E. K."/>
            <person name="Chan C."/>
            <person name="Rhodes N."/>
            <person name="Thang M."/>
        </authorList>
    </citation>
    <scope>NUCLEOTIDE SEQUENCE</scope>
</reference>
<feature type="non-terminal residue" evidence="1">
    <location>
        <position position="131"/>
    </location>
</feature>
<dbReference type="EMBL" id="CAMXCT010004072">
    <property type="protein sequence ID" value="CAI4007534.1"/>
    <property type="molecule type" value="Genomic_DNA"/>
</dbReference>
<name>A0A9P1DEJ2_9DINO</name>
<evidence type="ECO:0000313" key="3">
    <source>
        <dbReference type="Proteomes" id="UP001152797"/>
    </source>
</evidence>
<evidence type="ECO:0000313" key="2">
    <source>
        <dbReference type="EMBL" id="CAL4794846.1"/>
    </source>
</evidence>
<proteinExistence type="predicted"/>
<reference evidence="2 3" key="2">
    <citation type="submission" date="2024-05" db="EMBL/GenBank/DDBJ databases">
        <authorList>
            <person name="Chen Y."/>
            <person name="Shah S."/>
            <person name="Dougan E. K."/>
            <person name="Thang M."/>
            <person name="Chan C."/>
        </authorList>
    </citation>
    <scope>NUCLEOTIDE SEQUENCE [LARGE SCALE GENOMIC DNA]</scope>
</reference>
<organism evidence="1">
    <name type="scientific">Cladocopium goreaui</name>
    <dbReference type="NCBI Taxonomy" id="2562237"/>
    <lineage>
        <taxon>Eukaryota</taxon>
        <taxon>Sar</taxon>
        <taxon>Alveolata</taxon>
        <taxon>Dinophyceae</taxon>
        <taxon>Suessiales</taxon>
        <taxon>Symbiodiniaceae</taxon>
        <taxon>Cladocopium</taxon>
    </lineage>
</organism>
<gene>
    <name evidence="1" type="ORF">C1SCF055_LOCUS33084</name>
</gene>
<accession>A0A9P1DEJ2</accession>
<dbReference type="AlphaFoldDB" id="A0A9P1DEJ2"/>
<dbReference type="EMBL" id="CAMXCT020004072">
    <property type="protein sequence ID" value="CAL1160909.1"/>
    <property type="molecule type" value="Genomic_DNA"/>
</dbReference>
<dbReference type="EMBL" id="CAMXCT030004072">
    <property type="protein sequence ID" value="CAL4794846.1"/>
    <property type="molecule type" value="Genomic_DNA"/>
</dbReference>
<comment type="caution">
    <text evidence="1">The sequence shown here is derived from an EMBL/GenBank/DDBJ whole genome shotgun (WGS) entry which is preliminary data.</text>
</comment>